<protein>
    <submittedName>
        <fullName evidence="1">Uncharacterized protein</fullName>
    </submittedName>
</protein>
<dbReference type="Proteomes" id="UP000649826">
    <property type="component" value="Unassembled WGS sequence"/>
</dbReference>
<organism evidence="1 2">
    <name type="scientific">Blautia difficilis</name>
    <dbReference type="NCBI Taxonomy" id="2763027"/>
    <lineage>
        <taxon>Bacteria</taxon>
        <taxon>Bacillati</taxon>
        <taxon>Bacillota</taxon>
        <taxon>Clostridia</taxon>
        <taxon>Lachnospirales</taxon>
        <taxon>Lachnospiraceae</taxon>
        <taxon>Blautia</taxon>
    </lineage>
</organism>
<comment type="caution">
    <text evidence="1">The sequence shown here is derived from an EMBL/GenBank/DDBJ whole genome shotgun (WGS) entry which is preliminary data.</text>
</comment>
<evidence type="ECO:0000313" key="1">
    <source>
        <dbReference type="EMBL" id="MBC5781037.1"/>
    </source>
</evidence>
<evidence type="ECO:0000313" key="2">
    <source>
        <dbReference type="Proteomes" id="UP000649826"/>
    </source>
</evidence>
<name>A0ABR7ILZ0_9FIRM</name>
<reference evidence="1 2" key="1">
    <citation type="submission" date="2020-08" db="EMBL/GenBank/DDBJ databases">
        <title>Genome public.</title>
        <authorList>
            <person name="Liu C."/>
            <person name="Sun Q."/>
        </authorList>
    </citation>
    <scope>NUCLEOTIDE SEQUENCE [LARGE SCALE GENOMIC DNA]</scope>
    <source>
        <strain evidence="1 2">M29</strain>
    </source>
</reference>
<sequence length="255" mass="30193">MIHDAENAENSYYDDFLAQINLKRDYYQVIFCINGAYVPDTFYALLRNNNPHARFIYYAWDDIANLLKQSHLKYFNERYAYNISECKQYHATYVPMFVQSALSGHEAKDEYDVAYIASAHSDRKQIAYELNRRYGEKYRLFIYLYDPSNSGDQFCQETPLNYEQYLNVMRKSKAMLDVPYPEQEGPTTRSFDALLTKTKVITVNPHIKEYPIYSENIMIVDRDNIVIDDAFIKKTYIETGYQALTISEWLKKFNL</sequence>
<accession>A0ABR7ILZ0</accession>
<dbReference type="EMBL" id="JACOQG010000042">
    <property type="protein sequence ID" value="MBC5781037.1"/>
    <property type="molecule type" value="Genomic_DNA"/>
</dbReference>
<gene>
    <name evidence="1" type="ORF">H8Z82_15595</name>
</gene>
<proteinExistence type="predicted"/>
<keyword evidence="2" id="KW-1185">Reference proteome</keyword>